<comment type="caution">
    <text evidence="1">The sequence shown here is derived from an EMBL/GenBank/DDBJ whole genome shotgun (WGS) entry which is preliminary data.</text>
</comment>
<gene>
    <name evidence="1" type="ORF">G6N77_14195</name>
</gene>
<sequence>MLNLRQDTDGFIHMSRHFPRGMTIAITFTDGSRGEFSGSRLNELYDGALAAYRRGNNLDAKGFDRAPQKIHRRNAVGLVPVSPDMGG</sequence>
<dbReference type="Proteomes" id="UP000479226">
    <property type="component" value="Unassembled WGS sequence"/>
</dbReference>
<keyword evidence="2" id="KW-1185">Reference proteome</keyword>
<organism evidence="1 2">
    <name type="scientific">Arthrobacter silviterrae</name>
    <dbReference type="NCBI Taxonomy" id="2026658"/>
    <lineage>
        <taxon>Bacteria</taxon>
        <taxon>Bacillati</taxon>
        <taxon>Actinomycetota</taxon>
        <taxon>Actinomycetes</taxon>
        <taxon>Micrococcales</taxon>
        <taxon>Micrococcaceae</taxon>
        <taxon>Arthrobacter</taxon>
    </lineage>
</organism>
<dbReference type="EMBL" id="JAAKZI010000026">
    <property type="protein sequence ID" value="NGN84599.1"/>
    <property type="molecule type" value="Genomic_DNA"/>
</dbReference>
<protein>
    <submittedName>
        <fullName evidence="1">Uncharacterized protein</fullName>
    </submittedName>
</protein>
<evidence type="ECO:0000313" key="2">
    <source>
        <dbReference type="Proteomes" id="UP000479226"/>
    </source>
</evidence>
<accession>A0ABX0DCE7</accession>
<evidence type="ECO:0000313" key="1">
    <source>
        <dbReference type="EMBL" id="NGN84599.1"/>
    </source>
</evidence>
<reference evidence="1 2" key="1">
    <citation type="submission" date="2020-02" db="EMBL/GenBank/DDBJ databases">
        <title>Genome sequence of the type strain DSM 27180 of Arthrobacter silviterrae.</title>
        <authorList>
            <person name="Gao J."/>
            <person name="Sun J."/>
        </authorList>
    </citation>
    <scope>NUCLEOTIDE SEQUENCE [LARGE SCALE GENOMIC DNA]</scope>
    <source>
        <strain evidence="1 2">DSM 27180</strain>
    </source>
</reference>
<proteinExistence type="predicted"/>
<name>A0ABX0DCE7_9MICC</name>
<dbReference type="RefSeq" id="WP_165182823.1">
    <property type="nucleotide sequence ID" value="NZ_JAAKZI010000026.1"/>
</dbReference>